<dbReference type="Proteomes" id="UP000319732">
    <property type="component" value="Unassembled WGS sequence"/>
</dbReference>
<dbReference type="OrthoDB" id="5703008at2"/>
<protein>
    <submittedName>
        <fullName evidence="1">Uncharacterized protein</fullName>
    </submittedName>
</protein>
<dbReference type="EMBL" id="VHSG01000029">
    <property type="protein sequence ID" value="TQV68175.1"/>
    <property type="molecule type" value="Genomic_DNA"/>
</dbReference>
<reference evidence="1 2" key="1">
    <citation type="submission" date="2019-06" db="EMBL/GenBank/DDBJ databases">
        <title>Whole genome sequence for Cellvibrionaceae sp. R142.</title>
        <authorList>
            <person name="Wang G."/>
        </authorList>
    </citation>
    <scope>NUCLEOTIDE SEQUENCE [LARGE SCALE GENOMIC DNA]</scope>
    <source>
        <strain evidence="1 2">R142</strain>
    </source>
</reference>
<organism evidence="1 2">
    <name type="scientific">Exilibacterium tricleocarpae</name>
    <dbReference type="NCBI Taxonomy" id="2591008"/>
    <lineage>
        <taxon>Bacteria</taxon>
        <taxon>Pseudomonadati</taxon>
        <taxon>Pseudomonadota</taxon>
        <taxon>Gammaproteobacteria</taxon>
        <taxon>Cellvibrionales</taxon>
        <taxon>Cellvibrionaceae</taxon>
        <taxon>Exilibacterium</taxon>
    </lineage>
</organism>
<evidence type="ECO:0000313" key="2">
    <source>
        <dbReference type="Proteomes" id="UP000319732"/>
    </source>
</evidence>
<sequence>MAKSTRTETIFLVAAVLGILLVSSGATLYFSGSLTSATASGDEPGLGYQTVTLTDAQVECEKYARAELGSRIKALAVDTHSTRFDSMDKRYKVFFIAELYDSGDRKGVTKSFHVNCLTRGERATVAQFSIAEDKEQKTKAIQREEGGVFGWPL</sequence>
<gene>
    <name evidence="1" type="ORF">FKG94_24125</name>
</gene>
<evidence type="ECO:0000313" key="1">
    <source>
        <dbReference type="EMBL" id="TQV68175.1"/>
    </source>
</evidence>
<name>A0A545STB6_9GAMM</name>
<comment type="caution">
    <text evidence="1">The sequence shown here is derived from an EMBL/GenBank/DDBJ whole genome shotgun (WGS) entry which is preliminary data.</text>
</comment>
<keyword evidence="2" id="KW-1185">Reference proteome</keyword>
<proteinExistence type="predicted"/>
<dbReference type="AlphaFoldDB" id="A0A545STB6"/>
<accession>A0A545STB6</accession>
<dbReference type="RefSeq" id="WP_142929516.1">
    <property type="nucleotide sequence ID" value="NZ_ML660107.1"/>
</dbReference>